<keyword evidence="3" id="KW-1185">Reference proteome</keyword>
<dbReference type="Proteomes" id="UP001174934">
    <property type="component" value="Unassembled WGS sequence"/>
</dbReference>
<evidence type="ECO:0000259" key="1">
    <source>
        <dbReference type="PROSITE" id="PS50011"/>
    </source>
</evidence>
<proteinExistence type="predicted"/>
<dbReference type="EMBL" id="JAULSR010000007">
    <property type="protein sequence ID" value="KAK0614872.1"/>
    <property type="molecule type" value="Genomic_DNA"/>
</dbReference>
<reference evidence="2" key="1">
    <citation type="submission" date="2023-06" db="EMBL/GenBank/DDBJ databases">
        <title>Genome-scale phylogeny and comparative genomics of the fungal order Sordariales.</title>
        <authorList>
            <consortium name="Lawrence Berkeley National Laboratory"/>
            <person name="Hensen N."/>
            <person name="Bonometti L."/>
            <person name="Westerberg I."/>
            <person name="Brannstrom I.O."/>
            <person name="Guillou S."/>
            <person name="Cros-Aarteil S."/>
            <person name="Calhoun S."/>
            <person name="Haridas S."/>
            <person name="Kuo A."/>
            <person name="Mondo S."/>
            <person name="Pangilinan J."/>
            <person name="Riley R."/>
            <person name="LaButti K."/>
            <person name="Andreopoulos B."/>
            <person name="Lipzen A."/>
            <person name="Chen C."/>
            <person name="Yanf M."/>
            <person name="Daum C."/>
            <person name="Ng V."/>
            <person name="Clum A."/>
            <person name="Steindorff A."/>
            <person name="Ohm R."/>
            <person name="Martin F."/>
            <person name="Silar P."/>
            <person name="Natvig D."/>
            <person name="Lalanne C."/>
            <person name="Gautier V."/>
            <person name="Ament-velasquez S.L."/>
            <person name="Kruys A."/>
            <person name="Hutchinson M.I."/>
            <person name="Powell A.J."/>
            <person name="Barry K."/>
            <person name="Miller A.N."/>
            <person name="Grigoriev I.V."/>
            <person name="Debuchy R."/>
            <person name="Gladieux P."/>
            <person name="Thoren M.H."/>
            <person name="Johannesson H."/>
        </authorList>
    </citation>
    <scope>NUCLEOTIDE SEQUENCE</scope>
    <source>
        <strain evidence="2">SMH3391-2</strain>
    </source>
</reference>
<dbReference type="AlphaFoldDB" id="A0AA40BVB2"/>
<gene>
    <name evidence="2" type="ORF">B0T17DRAFT_370524</name>
</gene>
<dbReference type="PROSITE" id="PS50011">
    <property type="entry name" value="PROTEIN_KINASE_DOM"/>
    <property type="match status" value="1"/>
</dbReference>
<sequence length="593" mass="68512">MASSHTDRRRIGLDDPRVTTCYDRGDAFYSQDHPMTRPHNPSLHAADESNLTATMISELEESQIAYPSDRHSSLYVPRERLKKIIDPERVLLLIKRLRSCQHMSPADQSRLRDNICYADGPCWRLLLILLYTGTEEELLNHIAEGVSDKCLPLSFGPEDDTSRPCGIKDHHHPTMGNWTRKNKREASQLSYAVKAVYFKHRPDGHVHYVLDSNDVLPIFKVKDIASSDAPKTQQKNAAENDSASGGFGEVKKVEFETSHFNFGPLGVSHPKAPSQRPQFALKTLISMSRDSFNKELASLLSFQDEKDKHLIRLLATFEVRTRQNGCESATYHLLFPWAQGDLWHFWKLHEAEGARIPRCVWMAEQCYFVARALMHVHKERGQLLRLSDIDENKHELFGRHGDVKADNILWFEGEDILVMTDFGLGRLHTKYSRSVVDPKLLDKSATYRAPEFDLRQGLISRASDIFSLGCMYLEFVTWYLEGWDSVRELFPEQRIEEDVHKIESDTFFKIEDHKKDKERAVLKPKVRQWVKRLKQSSHSSKYIEQFLDLIENHMLAPEPKNRIKSPKLVKELEMLSIACRRDSSFYKPSVGRL</sequence>
<evidence type="ECO:0000313" key="3">
    <source>
        <dbReference type="Proteomes" id="UP001174934"/>
    </source>
</evidence>
<dbReference type="InterPro" id="IPR000719">
    <property type="entry name" value="Prot_kinase_dom"/>
</dbReference>
<feature type="domain" description="Protein kinase" evidence="1">
    <location>
        <begin position="236"/>
        <end position="575"/>
    </location>
</feature>
<accession>A0AA40BVB2</accession>
<dbReference type="Gene3D" id="1.10.510.10">
    <property type="entry name" value="Transferase(Phosphotransferase) domain 1"/>
    <property type="match status" value="1"/>
</dbReference>
<comment type="caution">
    <text evidence="2">The sequence shown here is derived from an EMBL/GenBank/DDBJ whole genome shotgun (WGS) entry which is preliminary data.</text>
</comment>
<keyword evidence="2" id="KW-0418">Kinase</keyword>
<dbReference type="Pfam" id="PF00069">
    <property type="entry name" value="Pkinase"/>
    <property type="match status" value="1"/>
</dbReference>
<dbReference type="PANTHER" id="PTHR24359">
    <property type="entry name" value="SERINE/THREONINE-PROTEIN KINASE SBK1"/>
    <property type="match status" value="1"/>
</dbReference>
<dbReference type="PANTHER" id="PTHR24359:SF37">
    <property type="entry name" value="PROTEIN KINASE DOMAIN-CONTAINING PROTEIN"/>
    <property type="match status" value="1"/>
</dbReference>
<organism evidence="2 3">
    <name type="scientific">Bombardia bombarda</name>
    <dbReference type="NCBI Taxonomy" id="252184"/>
    <lineage>
        <taxon>Eukaryota</taxon>
        <taxon>Fungi</taxon>
        <taxon>Dikarya</taxon>
        <taxon>Ascomycota</taxon>
        <taxon>Pezizomycotina</taxon>
        <taxon>Sordariomycetes</taxon>
        <taxon>Sordariomycetidae</taxon>
        <taxon>Sordariales</taxon>
        <taxon>Lasiosphaeriaceae</taxon>
        <taxon>Bombardia</taxon>
    </lineage>
</organism>
<dbReference type="InterPro" id="IPR011009">
    <property type="entry name" value="Kinase-like_dom_sf"/>
</dbReference>
<name>A0AA40BVB2_9PEZI</name>
<dbReference type="SMART" id="SM00220">
    <property type="entry name" value="S_TKc"/>
    <property type="match status" value="1"/>
</dbReference>
<dbReference type="GO" id="GO:0004674">
    <property type="term" value="F:protein serine/threonine kinase activity"/>
    <property type="evidence" value="ECO:0007669"/>
    <property type="project" value="TreeGrafter"/>
</dbReference>
<evidence type="ECO:0000313" key="2">
    <source>
        <dbReference type="EMBL" id="KAK0614872.1"/>
    </source>
</evidence>
<protein>
    <submittedName>
        <fullName evidence="2">Kinase-like domain-containing protein</fullName>
    </submittedName>
</protein>
<dbReference type="SUPFAM" id="SSF56112">
    <property type="entry name" value="Protein kinase-like (PK-like)"/>
    <property type="match status" value="1"/>
</dbReference>
<dbReference type="GO" id="GO:0005524">
    <property type="term" value="F:ATP binding"/>
    <property type="evidence" value="ECO:0007669"/>
    <property type="project" value="InterPro"/>
</dbReference>
<keyword evidence="2" id="KW-0808">Transferase</keyword>